<proteinExistence type="predicted"/>
<accession>A0ABY2WYL9</accession>
<feature type="transmembrane region" description="Helical" evidence="1">
    <location>
        <begin position="370"/>
        <end position="389"/>
    </location>
</feature>
<dbReference type="InterPro" id="IPR021830">
    <property type="entry name" value="DUF3422"/>
</dbReference>
<gene>
    <name evidence="2" type="ORF">FGK63_10945</name>
</gene>
<dbReference type="EMBL" id="VCPD01000003">
    <property type="protein sequence ID" value="TMV07960.1"/>
    <property type="molecule type" value="Genomic_DNA"/>
</dbReference>
<keyword evidence="1" id="KW-0472">Membrane</keyword>
<feature type="transmembrane region" description="Helical" evidence="1">
    <location>
        <begin position="395"/>
        <end position="417"/>
    </location>
</feature>
<evidence type="ECO:0000313" key="2">
    <source>
        <dbReference type="EMBL" id="TMV07960.1"/>
    </source>
</evidence>
<keyword evidence="1" id="KW-1133">Transmembrane helix</keyword>
<comment type="caution">
    <text evidence="2">The sequence shown here is derived from an EMBL/GenBank/DDBJ whole genome shotgun (WGS) entry which is preliminary data.</text>
</comment>
<reference evidence="2 3" key="1">
    <citation type="submission" date="2019-05" db="EMBL/GenBank/DDBJ databases">
        <title>Ruegeria sp. nov., isolated from tidal flat.</title>
        <authorList>
            <person name="Kim W."/>
        </authorList>
    </citation>
    <scope>NUCLEOTIDE SEQUENCE [LARGE SCALE GENOMIC DNA]</scope>
    <source>
        <strain evidence="2 3">CAU 1488</strain>
    </source>
</reference>
<dbReference type="Pfam" id="PF11902">
    <property type="entry name" value="DUF3422"/>
    <property type="match status" value="1"/>
</dbReference>
<keyword evidence="3" id="KW-1185">Reference proteome</keyword>
<name>A0ABY2WYL9_9RHOB</name>
<dbReference type="RefSeq" id="WP_138842082.1">
    <property type="nucleotide sequence ID" value="NZ_VCPD01000003.1"/>
</dbReference>
<evidence type="ECO:0000256" key="1">
    <source>
        <dbReference type="SAM" id="Phobius"/>
    </source>
</evidence>
<protein>
    <submittedName>
        <fullName evidence="2">DUF3422 domain-containing protein</fullName>
    </submittedName>
</protein>
<keyword evidence="1" id="KW-0812">Transmembrane</keyword>
<organism evidence="2 3">
    <name type="scientific">Ruegeria sediminis</name>
    <dbReference type="NCBI Taxonomy" id="2583820"/>
    <lineage>
        <taxon>Bacteria</taxon>
        <taxon>Pseudomonadati</taxon>
        <taxon>Pseudomonadota</taxon>
        <taxon>Alphaproteobacteria</taxon>
        <taxon>Rhodobacterales</taxon>
        <taxon>Roseobacteraceae</taxon>
        <taxon>Ruegeria</taxon>
    </lineage>
</organism>
<sequence length="425" mass="47693">MTPIQDHPLRYALANELHARPFPATAAPCTVIFLAIKQPVAAVVRDKEEDRAHLVDLLDRHGAPHPQPGATHYAGRIGRHLLKWEQHTEFVTYTAISQGVTDRAFNPADFEIFPPDWLAKSPGQRITSAMLRVVARDVDNDIDTALAEWFEPESLAVARVLDDAAVAASDFRIDPAGHMRFAVFVSRDTGRRRTGRIIQRLCEIETYKAMSMLGFARVKNLMPRIGELDGRLTDLMTEMTNDAARPDELLPQLLSTSTELETLSARCSFRFGATGAYEAIVNQRIEALREQRFQGRQTFADFMMRRYEPAIRTVKSTEKRLAALSDRAIRAGELLRTRVDVVRSAQNQALLESMDRRADLALRLQHTVEGLSVVAISYYAVSLASYLLYPVTSAGISKGMLSAVVTLPVVAAVWWSVRRIRRRLE</sequence>
<dbReference type="Proteomes" id="UP001193035">
    <property type="component" value="Unassembled WGS sequence"/>
</dbReference>
<evidence type="ECO:0000313" key="3">
    <source>
        <dbReference type="Proteomes" id="UP001193035"/>
    </source>
</evidence>